<dbReference type="OrthoDB" id="1954703at2"/>
<accession>A0A098B1P5</accession>
<evidence type="ECO:0000259" key="1">
    <source>
        <dbReference type="Pfam" id="PF07872"/>
    </source>
</evidence>
<dbReference type="EMBL" id="LOCK01000028">
    <property type="protein sequence ID" value="KTE91172.1"/>
    <property type="molecule type" value="Genomic_DNA"/>
</dbReference>
<proteinExistence type="predicted"/>
<gene>
    <name evidence="3" type="ORF">AT727_06135</name>
    <name evidence="2" type="ORF">DPCES_1889</name>
</gene>
<dbReference type="EMBL" id="LK996017">
    <property type="protein sequence ID" value="CDX01776.1"/>
    <property type="molecule type" value="Genomic_DNA"/>
</dbReference>
<evidence type="ECO:0000313" key="4">
    <source>
        <dbReference type="Proteomes" id="UP000054623"/>
    </source>
</evidence>
<evidence type="ECO:0000313" key="3">
    <source>
        <dbReference type="EMBL" id="KTE91172.1"/>
    </source>
</evidence>
<dbReference type="AlphaFoldDB" id="A0A098B1P5"/>
<protein>
    <recommendedName>
        <fullName evidence="1">DUF1659 domain-containing protein</fullName>
    </recommendedName>
</protein>
<evidence type="ECO:0000313" key="2">
    <source>
        <dbReference type="EMBL" id="CDX01776.1"/>
    </source>
</evidence>
<dbReference type="Pfam" id="PF07872">
    <property type="entry name" value="DUF1659"/>
    <property type="match status" value="1"/>
</dbReference>
<name>A0A098B1P5_DESHA</name>
<dbReference type="RefSeq" id="WP_005816046.1">
    <property type="nucleotide sequence ID" value="NZ_CABKQQ010000056.1"/>
</dbReference>
<organism evidence="2">
    <name type="scientific">Desulfitobacterium hafniense</name>
    <name type="common">Desulfitobacterium frappieri</name>
    <dbReference type="NCBI Taxonomy" id="49338"/>
    <lineage>
        <taxon>Bacteria</taxon>
        <taxon>Bacillati</taxon>
        <taxon>Bacillota</taxon>
        <taxon>Clostridia</taxon>
        <taxon>Eubacteriales</taxon>
        <taxon>Desulfitobacteriaceae</taxon>
        <taxon>Desulfitobacterium</taxon>
    </lineage>
</organism>
<reference evidence="2" key="1">
    <citation type="submission" date="2014-07" db="EMBL/GenBank/DDBJ databases">
        <authorList>
            <person name="Hornung V.Bastian."/>
        </authorList>
    </citation>
    <scope>NUCLEOTIDE SEQUENCE</scope>
    <source>
        <strain evidence="2">PCE-S</strain>
    </source>
</reference>
<dbReference type="Proteomes" id="UP000054623">
    <property type="component" value="Unassembled WGS sequence"/>
</dbReference>
<reference evidence="3 4" key="2">
    <citation type="submission" date="2015-12" db="EMBL/GenBank/DDBJ databases">
        <title>Draft Genome Sequence of Desulfitobacterium hafniense Strain DH, a Sulfate-reducing Bacterium Isolated from Paddy Soils.</title>
        <authorList>
            <person name="Bao P."/>
            <person name="Zhang X."/>
            <person name="Li G."/>
        </authorList>
    </citation>
    <scope>NUCLEOTIDE SEQUENCE [LARGE SCALE GENOMIC DNA]</scope>
    <source>
        <strain evidence="3 4">DH</strain>
    </source>
</reference>
<sequence>MAVLAIPLTSTLTVKCETGITPSGSPVIRKKSIPGLKSTVTDEDLHEIATALFSLVADQVVDITVSRNSQLLEEE</sequence>
<dbReference type="InterPro" id="IPR012454">
    <property type="entry name" value="DUF1659"/>
</dbReference>
<feature type="domain" description="DUF1659" evidence="1">
    <location>
        <begin position="2"/>
        <end position="72"/>
    </location>
</feature>
<dbReference type="PATRIC" id="fig|49338.4.peg.2032"/>